<dbReference type="RefSeq" id="WP_014260460.1">
    <property type="nucleotide sequence ID" value="NC_016629.1"/>
</dbReference>
<reference evidence="2 3" key="1">
    <citation type="journal article" date="2011" name="J. Bacteriol.">
        <title>Genome sequence of the mercury-methylating and pleomorphic Desulfovibrio africanus Strain Walvis Bay.</title>
        <authorList>
            <person name="Brown S.D."/>
            <person name="Wall J.D."/>
            <person name="Kucken A.M."/>
            <person name="Gilmour C.C."/>
            <person name="Podar M."/>
            <person name="Brandt C.C."/>
            <person name="Teshima H."/>
            <person name="Detter J.C."/>
            <person name="Han C.S."/>
            <person name="Land M.L."/>
            <person name="Lucas S."/>
            <person name="Han J."/>
            <person name="Pennacchio L."/>
            <person name="Nolan M."/>
            <person name="Pitluck S."/>
            <person name="Woyke T."/>
            <person name="Goodwin L."/>
            <person name="Palumbo A.V."/>
            <person name="Elias D.A."/>
        </authorList>
    </citation>
    <scope>NUCLEOTIDE SEQUENCE [LARGE SCALE GENOMIC DNA]</scope>
    <source>
        <strain evidence="2 3">Walvis Bay</strain>
    </source>
</reference>
<dbReference type="EMBL" id="CP003221">
    <property type="protein sequence ID" value="EGJ50760.1"/>
    <property type="molecule type" value="Genomic_DNA"/>
</dbReference>
<dbReference type="HOGENOM" id="CLU_025996_0_5_7"/>
<organism evidence="2 3">
    <name type="scientific">Desulfocurvibacter africanus subsp. africanus str. Walvis Bay</name>
    <dbReference type="NCBI Taxonomy" id="690850"/>
    <lineage>
        <taxon>Bacteria</taxon>
        <taxon>Pseudomonadati</taxon>
        <taxon>Thermodesulfobacteriota</taxon>
        <taxon>Desulfovibrionia</taxon>
        <taxon>Desulfovibrionales</taxon>
        <taxon>Desulfovibrionaceae</taxon>
        <taxon>Desulfocurvibacter</taxon>
    </lineage>
</organism>
<dbReference type="PANTHER" id="PTHR43685:SF2">
    <property type="entry name" value="GLYCOSYLTRANSFERASE 2-LIKE DOMAIN-CONTAINING PROTEIN"/>
    <property type="match status" value="1"/>
</dbReference>
<dbReference type="eggNOG" id="COG1216">
    <property type="taxonomic scope" value="Bacteria"/>
</dbReference>
<keyword evidence="3" id="KW-1185">Reference proteome</keyword>
<gene>
    <name evidence="2" type="ORF">Desaf_2437</name>
</gene>
<dbReference type="AlphaFoldDB" id="F3YYK6"/>
<dbReference type="KEGG" id="daf:Desaf_2437"/>
<dbReference type="InterPro" id="IPR001173">
    <property type="entry name" value="Glyco_trans_2-like"/>
</dbReference>
<evidence type="ECO:0000259" key="1">
    <source>
        <dbReference type="Pfam" id="PF00535"/>
    </source>
</evidence>
<evidence type="ECO:0000313" key="2">
    <source>
        <dbReference type="EMBL" id="EGJ50760.1"/>
    </source>
</evidence>
<dbReference type="InterPro" id="IPR050834">
    <property type="entry name" value="Glycosyltransf_2"/>
</dbReference>
<proteinExistence type="predicted"/>
<dbReference type="Gene3D" id="3.90.550.10">
    <property type="entry name" value="Spore Coat Polysaccharide Biosynthesis Protein SpsA, Chain A"/>
    <property type="match status" value="1"/>
</dbReference>
<evidence type="ECO:0000313" key="3">
    <source>
        <dbReference type="Proteomes" id="UP000007844"/>
    </source>
</evidence>
<name>F3YYK6_DESAF</name>
<feature type="domain" description="Glycosyltransferase 2-like" evidence="1">
    <location>
        <begin position="9"/>
        <end position="133"/>
    </location>
</feature>
<dbReference type="STRING" id="690850.Desaf_2437"/>
<sequence>MTPAKPLVSCIITTCNRARLLARAIDSALAQTYSPLEIVVVDDASTDETPAIMQGFMESHQNIQYLRHERRMGACAARNSGIQAAKGEYVAGLDDDDEWLPQRVEKMLAVFEDSLAFVYSDYYRRKQDKLSLTSTPSELTHALMVRGINLAGTQVLTRRTYILEADGFDPSLRASQDYDMWLRLLEQRPLAKRVAEPLMIVDASDRTGRISVDRRKVFSGKFQVYRKNKRFFDRSLRTERLYFIRKVLHPYPSLHRVLHMAPRRELANELRRWIKGRLVKLLRTS</sequence>
<dbReference type="SUPFAM" id="SSF53448">
    <property type="entry name" value="Nucleotide-diphospho-sugar transferases"/>
    <property type="match status" value="1"/>
</dbReference>
<dbReference type="PANTHER" id="PTHR43685">
    <property type="entry name" value="GLYCOSYLTRANSFERASE"/>
    <property type="match status" value="1"/>
</dbReference>
<dbReference type="Pfam" id="PF00535">
    <property type="entry name" value="Glycos_transf_2"/>
    <property type="match status" value="1"/>
</dbReference>
<dbReference type="GO" id="GO:0016740">
    <property type="term" value="F:transferase activity"/>
    <property type="evidence" value="ECO:0007669"/>
    <property type="project" value="UniProtKB-KW"/>
</dbReference>
<dbReference type="InterPro" id="IPR029044">
    <property type="entry name" value="Nucleotide-diphossugar_trans"/>
</dbReference>
<dbReference type="Proteomes" id="UP000007844">
    <property type="component" value="Chromosome"/>
</dbReference>
<dbReference type="CDD" id="cd00761">
    <property type="entry name" value="Glyco_tranf_GTA_type"/>
    <property type="match status" value="1"/>
</dbReference>
<accession>F3YYK6</accession>
<keyword evidence="2" id="KW-0808">Transferase</keyword>
<protein>
    <submittedName>
        <fullName evidence="2">Glycosyl transferase family 2</fullName>
    </submittedName>
</protein>